<dbReference type="Proteomes" id="UP000823883">
    <property type="component" value="Unassembled WGS sequence"/>
</dbReference>
<dbReference type="Pfam" id="PF12784">
    <property type="entry name" value="PDDEXK_2"/>
    <property type="match status" value="1"/>
</dbReference>
<accession>A0A9D2T691</accession>
<name>A0A9D2T691_9FIRM</name>
<reference evidence="1" key="2">
    <citation type="submission" date="2021-04" db="EMBL/GenBank/DDBJ databases">
        <authorList>
            <person name="Gilroy R."/>
        </authorList>
    </citation>
    <scope>NUCLEOTIDE SEQUENCE</scope>
    <source>
        <strain evidence="1">CHK183-5548</strain>
    </source>
</reference>
<comment type="caution">
    <text evidence="1">The sequence shown here is derived from an EMBL/GenBank/DDBJ whole genome shotgun (WGS) entry which is preliminary data.</text>
</comment>
<sequence>MDKEWNEKFDQQDLQRLRGLRLMDDDFMSKCFENNIECTELVLYIVLGRDDLKVEKVETQHLIKNLQGRSIILDIYATDHMGKKYNIEIQRADRGAGAKRARYHSSLIDANVTEPGDKLENLAETYVIFITERDVMGDGLPIYHINRVVEETGKKFRDEAHIIYVNGACRDQSPLGILMHDFSCTDPDDITYEVLAERVRYFKEDEEGVAAMCKAMEDMRNEAALEARLDERKDVACRLLKMGGMALDKIAEISKLSIEEVRMLASQKNA</sequence>
<proteinExistence type="predicted"/>
<reference evidence="1" key="1">
    <citation type="journal article" date="2021" name="PeerJ">
        <title>Extensive microbial diversity within the chicken gut microbiome revealed by metagenomics and culture.</title>
        <authorList>
            <person name="Gilroy R."/>
            <person name="Ravi A."/>
            <person name="Getino M."/>
            <person name="Pursley I."/>
            <person name="Horton D.L."/>
            <person name="Alikhan N.F."/>
            <person name="Baker D."/>
            <person name="Gharbi K."/>
            <person name="Hall N."/>
            <person name="Watson M."/>
            <person name="Adriaenssens E.M."/>
            <person name="Foster-Nyarko E."/>
            <person name="Jarju S."/>
            <person name="Secka A."/>
            <person name="Antonio M."/>
            <person name="Oren A."/>
            <person name="Chaudhuri R.R."/>
            <person name="La Ragione R."/>
            <person name="Hildebrand F."/>
            <person name="Pallen M.J."/>
        </authorList>
    </citation>
    <scope>NUCLEOTIDE SEQUENCE</scope>
    <source>
        <strain evidence="1">CHK183-5548</strain>
    </source>
</reference>
<evidence type="ECO:0000313" key="2">
    <source>
        <dbReference type="Proteomes" id="UP000823883"/>
    </source>
</evidence>
<dbReference type="EMBL" id="DWWL01000013">
    <property type="protein sequence ID" value="HJC46936.1"/>
    <property type="molecule type" value="Genomic_DNA"/>
</dbReference>
<organism evidence="1 2">
    <name type="scientific">Candidatus Lachnoclostridium pullistercoris</name>
    <dbReference type="NCBI Taxonomy" id="2838632"/>
    <lineage>
        <taxon>Bacteria</taxon>
        <taxon>Bacillati</taxon>
        <taxon>Bacillota</taxon>
        <taxon>Clostridia</taxon>
        <taxon>Lachnospirales</taxon>
        <taxon>Lachnospiraceae</taxon>
    </lineage>
</organism>
<evidence type="ECO:0000313" key="1">
    <source>
        <dbReference type="EMBL" id="HJC46936.1"/>
    </source>
</evidence>
<dbReference type="AlphaFoldDB" id="A0A9D2T691"/>
<protein>
    <submittedName>
        <fullName evidence="1">PD-(D/E)XK nuclease family transposase</fullName>
    </submittedName>
</protein>
<gene>
    <name evidence="1" type="ORF">IAA04_02655</name>
</gene>